<dbReference type="EMBL" id="CM037615">
    <property type="protein sequence ID" value="KAH8012802.1"/>
    <property type="molecule type" value="Genomic_DNA"/>
</dbReference>
<evidence type="ECO:0000313" key="2">
    <source>
        <dbReference type="Proteomes" id="UP000827872"/>
    </source>
</evidence>
<dbReference type="Proteomes" id="UP000827872">
    <property type="component" value="Linkage Group LG02"/>
</dbReference>
<name>A0ACB8FZY3_9SAUR</name>
<proteinExistence type="predicted"/>
<gene>
    <name evidence="1" type="ORF">K3G42_001859</name>
</gene>
<keyword evidence="2" id="KW-1185">Reference proteome</keyword>
<comment type="caution">
    <text evidence="1">The sequence shown here is derived from an EMBL/GenBank/DDBJ whole genome shotgun (WGS) entry which is preliminary data.</text>
</comment>
<sequence length="190" mass="20488">MGNPSPGRLPLHRSHPADMPGDFSLIPRCSEFRASNYKGIQSLHPKETNPTDAAATPGHLQKGTQGWRMCYASSSRNSNSLPELTANPTQHAVSSTIPLGSFLAPLLKTDGGECGDLNNGSNFRGDSAPWRAAVWLAAAPAQILPSVKQLESFSTMDSSQQFVSGKQNASPLRAKEAKAMNRLLWDRIYA</sequence>
<protein>
    <submittedName>
        <fullName evidence="1">Uncharacterized protein</fullName>
    </submittedName>
</protein>
<evidence type="ECO:0000313" key="1">
    <source>
        <dbReference type="EMBL" id="KAH8012802.1"/>
    </source>
</evidence>
<reference evidence="1" key="1">
    <citation type="submission" date="2021-08" db="EMBL/GenBank/DDBJ databases">
        <title>The first chromosome-level gecko genome reveals the dynamic sex chromosomes of Neotropical dwarf geckos (Sphaerodactylidae: Sphaerodactylus).</title>
        <authorList>
            <person name="Pinto B.J."/>
            <person name="Keating S.E."/>
            <person name="Gamble T."/>
        </authorList>
    </citation>
    <scope>NUCLEOTIDE SEQUENCE</scope>
    <source>
        <strain evidence="1">TG3544</strain>
    </source>
</reference>
<organism evidence="1 2">
    <name type="scientific">Sphaerodactylus townsendi</name>
    <dbReference type="NCBI Taxonomy" id="933632"/>
    <lineage>
        <taxon>Eukaryota</taxon>
        <taxon>Metazoa</taxon>
        <taxon>Chordata</taxon>
        <taxon>Craniata</taxon>
        <taxon>Vertebrata</taxon>
        <taxon>Euteleostomi</taxon>
        <taxon>Lepidosauria</taxon>
        <taxon>Squamata</taxon>
        <taxon>Bifurcata</taxon>
        <taxon>Gekkota</taxon>
        <taxon>Sphaerodactylidae</taxon>
        <taxon>Sphaerodactylus</taxon>
    </lineage>
</organism>
<accession>A0ACB8FZY3</accession>